<organism evidence="1 2">
    <name type="scientific">Lithocarpus litseifolius</name>
    <dbReference type="NCBI Taxonomy" id="425828"/>
    <lineage>
        <taxon>Eukaryota</taxon>
        <taxon>Viridiplantae</taxon>
        <taxon>Streptophyta</taxon>
        <taxon>Embryophyta</taxon>
        <taxon>Tracheophyta</taxon>
        <taxon>Spermatophyta</taxon>
        <taxon>Magnoliopsida</taxon>
        <taxon>eudicotyledons</taxon>
        <taxon>Gunneridae</taxon>
        <taxon>Pentapetalae</taxon>
        <taxon>rosids</taxon>
        <taxon>fabids</taxon>
        <taxon>Fagales</taxon>
        <taxon>Fagaceae</taxon>
        <taxon>Lithocarpus</taxon>
    </lineage>
</organism>
<name>A0AAW2DYC3_9ROSI</name>
<dbReference type="AlphaFoldDB" id="A0AAW2DYC3"/>
<proteinExistence type="predicted"/>
<gene>
    <name evidence="1" type="ORF">SO802_001429</name>
</gene>
<protein>
    <submittedName>
        <fullName evidence="1">Uncharacterized protein</fullName>
    </submittedName>
</protein>
<sequence length="216" mass="24738">MGFAQIRLRSVENMMGFAQIWQNSDGFCSNPAKRRCYIAFTGDFIEEYAYNPKADVSKLVRAIIDKLENPQEFRYLLKYVPNSYQLKELLTNPKDIRCGSSIAGFLFQLASHLGQLAVLHLEYKLLLGLEEYELLLEWVMSCRGRYVNFHEHWLLWQKATNNYLQCKLLNGGSLLRVLYTLGTLCHLETQGLIGEFLLLGSEFMTGSGVQNSFTVG</sequence>
<reference evidence="1 2" key="1">
    <citation type="submission" date="2024-01" db="EMBL/GenBank/DDBJ databases">
        <title>A telomere-to-telomere, gap-free genome of sweet tea (Lithocarpus litseifolius).</title>
        <authorList>
            <person name="Zhou J."/>
        </authorList>
    </citation>
    <scope>NUCLEOTIDE SEQUENCE [LARGE SCALE GENOMIC DNA]</scope>
    <source>
        <strain evidence="1">Zhou-2022a</strain>
        <tissue evidence="1">Leaf</tissue>
    </source>
</reference>
<evidence type="ECO:0000313" key="1">
    <source>
        <dbReference type="EMBL" id="KAL0014360.1"/>
    </source>
</evidence>
<keyword evidence="2" id="KW-1185">Reference proteome</keyword>
<evidence type="ECO:0000313" key="2">
    <source>
        <dbReference type="Proteomes" id="UP001459277"/>
    </source>
</evidence>
<dbReference type="Proteomes" id="UP001459277">
    <property type="component" value="Unassembled WGS sequence"/>
</dbReference>
<comment type="caution">
    <text evidence="1">The sequence shown here is derived from an EMBL/GenBank/DDBJ whole genome shotgun (WGS) entry which is preliminary data.</text>
</comment>
<dbReference type="EMBL" id="JAZDWU010000001">
    <property type="protein sequence ID" value="KAL0014360.1"/>
    <property type="molecule type" value="Genomic_DNA"/>
</dbReference>
<accession>A0AAW2DYC3</accession>